<proteinExistence type="inferred from homology"/>
<evidence type="ECO:0000256" key="6">
    <source>
        <dbReference type="ARBA" id="ARBA00023128"/>
    </source>
</evidence>
<keyword evidence="10" id="KW-1185">Reference proteome</keyword>
<evidence type="ECO:0000256" key="1">
    <source>
        <dbReference type="ARBA" id="ARBA00004434"/>
    </source>
</evidence>
<keyword evidence="3" id="KW-0812">Transmembrane</keyword>
<dbReference type="PANTHER" id="PTHR31816">
    <property type="entry name" value="MICOS COMPLEX SUBUNIT MIC13"/>
    <property type="match status" value="1"/>
</dbReference>
<keyword evidence="4 8" id="KW-0999">Mitochondrion inner membrane</keyword>
<dbReference type="GO" id="GO:0044284">
    <property type="term" value="C:mitochondrial crista junction"/>
    <property type="evidence" value="ECO:0007669"/>
    <property type="project" value="TreeGrafter"/>
</dbReference>
<dbReference type="Proteomes" id="UP001168821">
    <property type="component" value="Unassembled WGS sequence"/>
</dbReference>
<evidence type="ECO:0000313" key="9">
    <source>
        <dbReference type="EMBL" id="KAJ3649476.1"/>
    </source>
</evidence>
<comment type="subunit">
    <text evidence="8">Component of the mitochondrial contact site and cristae organizing system (MICOS) complex.</text>
</comment>
<protein>
    <recommendedName>
        <fullName evidence="8">MICOS complex subunit MIC13</fullName>
    </recommendedName>
</protein>
<keyword evidence="7" id="KW-0472">Membrane</keyword>
<evidence type="ECO:0000256" key="3">
    <source>
        <dbReference type="ARBA" id="ARBA00022692"/>
    </source>
</evidence>
<dbReference type="PANTHER" id="PTHR31816:SF3">
    <property type="entry name" value="MICOS COMPLEX SUBUNIT MIC13"/>
    <property type="match status" value="1"/>
</dbReference>
<comment type="similarity">
    <text evidence="2 8">Belongs to the MICOS complex subunit Mic13 family.</text>
</comment>
<evidence type="ECO:0000256" key="2">
    <source>
        <dbReference type="ARBA" id="ARBA00006771"/>
    </source>
</evidence>
<keyword evidence="5" id="KW-1133">Transmembrane helix</keyword>
<evidence type="ECO:0000256" key="4">
    <source>
        <dbReference type="ARBA" id="ARBA00022792"/>
    </source>
</evidence>
<dbReference type="AlphaFoldDB" id="A0AA38MAX6"/>
<dbReference type="GO" id="GO:0061617">
    <property type="term" value="C:MICOS complex"/>
    <property type="evidence" value="ECO:0007669"/>
    <property type="project" value="UniProtKB-UniRule"/>
</dbReference>
<evidence type="ECO:0000256" key="8">
    <source>
        <dbReference type="RuleBase" id="RU363009"/>
    </source>
</evidence>
<comment type="caution">
    <text evidence="9">The sequence shown here is derived from an EMBL/GenBank/DDBJ whole genome shotgun (WGS) entry which is preliminary data.</text>
</comment>
<dbReference type="GO" id="GO:0042407">
    <property type="term" value="P:cristae formation"/>
    <property type="evidence" value="ECO:0007669"/>
    <property type="project" value="TreeGrafter"/>
</dbReference>
<name>A0AA38MAX6_9CUCU</name>
<reference evidence="9" key="1">
    <citation type="journal article" date="2023" name="G3 (Bethesda)">
        <title>Whole genome assemblies of Zophobas morio and Tenebrio molitor.</title>
        <authorList>
            <person name="Kaur S."/>
            <person name="Stinson S.A."/>
            <person name="diCenzo G.C."/>
        </authorList>
    </citation>
    <scope>NUCLEOTIDE SEQUENCE</scope>
    <source>
        <strain evidence="9">QUZm001</strain>
    </source>
</reference>
<dbReference type="InterPro" id="IPR026769">
    <property type="entry name" value="Mic13"/>
</dbReference>
<gene>
    <name evidence="9" type="ORF">Zmor_021216</name>
</gene>
<evidence type="ECO:0000256" key="7">
    <source>
        <dbReference type="ARBA" id="ARBA00023136"/>
    </source>
</evidence>
<sequence length="231" mass="26102">MSKSRVCAEKVAKACTKKTNLLVYERKKGDGCQKTKPYVPPISNPQLKRIRICTGAELKKMCPPPPCPCPPQQAKRDLGLLSKLLRILGFGAKSLLAASAIYLTYDMGIWGDSESTGKLYKSICDAVLPNIVEPQVREKTLTPSCQAERELFHMFEKDPYCCDKFPIDHETGVYELQQKWNRMVTATFSSLAGFPARMRNWSHRVYCKMFDSESCKELEAQEEKGECCPCD</sequence>
<evidence type="ECO:0000256" key="5">
    <source>
        <dbReference type="ARBA" id="ARBA00022989"/>
    </source>
</evidence>
<accession>A0AA38MAX6</accession>
<dbReference type="EMBL" id="JALNTZ010000006">
    <property type="protein sequence ID" value="KAJ3649476.1"/>
    <property type="molecule type" value="Genomic_DNA"/>
</dbReference>
<organism evidence="9 10">
    <name type="scientific">Zophobas morio</name>
    <dbReference type="NCBI Taxonomy" id="2755281"/>
    <lineage>
        <taxon>Eukaryota</taxon>
        <taxon>Metazoa</taxon>
        <taxon>Ecdysozoa</taxon>
        <taxon>Arthropoda</taxon>
        <taxon>Hexapoda</taxon>
        <taxon>Insecta</taxon>
        <taxon>Pterygota</taxon>
        <taxon>Neoptera</taxon>
        <taxon>Endopterygota</taxon>
        <taxon>Coleoptera</taxon>
        <taxon>Polyphaga</taxon>
        <taxon>Cucujiformia</taxon>
        <taxon>Tenebrionidae</taxon>
        <taxon>Zophobas</taxon>
    </lineage>
</organism>
<dbReference type="Pfam" id="PF15884">
    <property type="entry name" value="QIL1"/>
    <property type="match status" value="1"/>
</dbReference>
<comment type="function">
    <text evidence="8">Component of the MICOS complex, a large protein complex of the mitochondrial inner membrane that plays crucial roles in the maintenance of crista junctions, inner membrane architecture, and formation of contact sites to the outer membrane.</text>
</comment>
<comment type="subcellular location">
    <subcellularLocation>
        <location evidence="1 8">Mitochondrion inner membrane</location>
        <topology evidence="1 8">Single-pass membrane protein</topology>
    </subcellularLocation>
</comment>
<evidence type="ECO:0000313" key="10">
    <source>
        <dbReference type="Proteomes" id="UP001168821"/>
    </source>
</evidence>
<keyword evidence="6 8" id="KW-0496">Mitochondrion</keyword>